<dbReference type="Proteomes" id="UP000799770">
    <property type="component" value="Unassembled WGS sequence"/>
</dbReference>
<protein>
    <submittedName>
        <fullName evidence="1">Uncharacterized protein</fullName>
    </submittedName>
</protein>
<proteinExistence type="predicted"/>
<reference evidence="1" key="1">
    <citation type="journal article" date="2020" name="Stud. Mycol.">
        <title>101 Dothideomycetes genomes: a test case for predicting lifestyles and emergence of pathogens.</title>
        <authorList>
            <person name="Haridas S."/>
            <person name="Albert R."/>
            <person name="Binder M."/>
            <person name="Bloem J."/>
            <person name="Labutti K."/>
            <person name="Salamov A."/>
            <person name="Andreopoulos B."/>
            <person name="Baker S."/>
            <person name="Barry K."/>
            <person name="Bills G."/>
            <person name="Bluhm B."/>
            <person name="Cannon C."/>
            <person name="Castanera R."/>
            <person name="Culley D."/>
            <person name="Daum C."/>
            <person name="Ezra D."/>
            <person name="Gonzalez J."/>
            <person name="Henrissat B."/>
            <person name="Kuo A."/>
            <person name="Liang C."/>
            <person name="Lipzen A."/>
            <person name="Lutzoni F."/>
            <person name="Magnuson J."/>
            <person name="Mondo S."/>
            <person name="Nolan M."/>
            <person name="Ohm R."/>
            <person name="Pangilinan J."/>
            <person name="Park H.-J."/>
            <person name="Ramirez L."/>
            <person name="Alfaro M."/>
            <person name="Sun H."/>
            <person name="Tritt A."/>
            <person name="Yoshinaga Y."/>
            <person name="Zwiers L.-H."/>
            <person name="Turgeon B."/>
            <person name="Goodwin S."/>
            <person name="Spatafora J."/>
            <person name="Crous P."/>
            <person name="Grigoriev I."/>
        </authorList>
    </citation>
    <scope>NUCLEOTIDE SEQUENCE</scope>
    <source>
        <strain evidence="1">CBS 627.86</strain>
    </source>
</reference>
<evidence type="ECO:0000313" key="1">
    <source>
        <dbReference type="EMBL" id="KAF2109939.1"/>
    </source>
</evidence>
<dbReference type="EMBL" id="ML977340">
    <property type="protein sequence ID" value="KAF2109939.1"/>
    <property type="molecule type" value="Genomic_DNA"/>
</dbReference>
<evidence type="ECO:0000313" key="2">
    <source>
        <dbReference type="Proteomes" id="UP000799770"/>
    </source>
</evidence>
<dbReference type="AlphaFoldDB" id="A0A6A5YRW6"/>
<keyword evidence="2" id="KW-1185">Reference proteome</keyword>
<gene>
    <name evidence="1" type="ORF">BDV96DRAFT_651503</name>
</gene>
<accession>A0A6A5YRW6</accession>
<organism evidence="1 2">
    <name type="scientific">Lophiotrema nucula</name>
    <dbReference type="NCBI Taxonomy" id="690887"/>
    <lineage>
        <taxon>Eukaryota</taxon>
        <taxon>Fungi</taxon>
        <taxon>Dikarya</taxon>
        <taxon>Ascomycota</taxon>
        <taxon>Pezizomycotina</taxon>
        <taxon>Dothideomycetes</taxon>
        <taxon>Pleosporomycetidae</taxon>
        <taxon>Pleosporales</taxon>
        <taxon>Lophiotremataceae</taxon>
        <taxon>Lophiotrema</taxon>
    </lineage>
</organism>
<sequence>MDWKWDREAREFVGVRPVSPPFTITDRERLKFDQNLAAARVEEAKNKADREHTGLYIDLQWRQDHFQKAQELRQQGKAFTYPKPWPVDLRNRCAEHPNLLEWYYTTDIAIRQALDSRLQELRSWMRTERENAELARLSDVEEARKLDDGKGCDALVLEKMLDVMGKKLYLEIEEMTFKRSFPALRNKASKDEKAVTELGLNLWTLVNQHPELWERYRVLQDTECEAFPHRVPDRSFNALDGSSQAPQKNLPWKQEKWNGMDIDASGKPIVW</sequence>
<name>A0A6A5YRW6_9PLEO</name>